<protein>
    <submittedName>
        <fullName evidence="1">Uncharacterized protein</fullName>
    </submittedName>
</protein>
<sequence>MKTGAPGTLEGSSSYYHRKRRERLLYQKLYYEATKGRRKVSKAARQAVMGKHRREQAGMRSTYRSPLTHSDPVDDPCRDAEAESTLTYDIVRLRDELSDQLGEDGWVPEFTRIVQTWINRYLDEARELITEGNRTKMTRLHHLQRIVAGLHQEQDLAERGRDARRAVLEDLGLVLWGRRVNTVAFLKLYQYHWFSG</sequence>
<accession>A0ACB8R535</accession>
<evidence type="ECO:0000313" key="2">
    <source>
        <dbReference type="Proteomes" id="UP000814033"/>
    </source>
</evidence>
<dbReference type="Proteomes" id="UP000814033">
    <property type="component" value="Unassembled WGS sequence"/>
</dbReference>
<evidence type="ECO:0000313" key="1">
    <source>
        <dbReference type="EMBL" id="KAI0039190.1"/>
    </source>
</evidence>
<proteinExistence type="predicted"/>
<name>A0ACB8R535_9AGAM</name>
<organism evidence="1 2">
    <name type="scientific">Auriscalpium vulgare</name>
    <dbReference type="NCBI Taxonomy" id="40419"/>
    <lineage>
        <taxon>Eukaryota</taxon>
        <taxon>Fungi</taxon>
        <taxon>Dikarya</taxon>
        <taxon>Basidiomycota</taxon>
        <taxon>Agaricomycotina</taxon>
        <taxon>Agaricomycetes</taxon>
        <taxon>Russulales</taxon>
        <taxon>Auriscalpiaceae</taxon>
        <taxon>Auriscalpium</taxon>
    </lineage>
</organism>
<reference evidence="1" key="2">
    <citation type="journal article" date="2022" name="New Phytol.">
        <title>Evolutionary transition to the ectomycorrhizal habit in the genomes of a hyperdiverse lineage of mushroom-forming fungi.</title>
        <authorList>
            <person name="Looney B."/>
            <person name="Miyauchi S."/>
            <person name="Morin E."/>
            <person name="Drula E."/>
            <person name="Courty P.E."/>
            <person name="Kohler A."/>
            <person name="Kuo A."/>
            <person name="LaButti K."/>
            <person name="Pangilinan J."/>
            <person name="Lipzen A."/>
            <person name="Riley R."/>
            <person name="Andreopoulos W."/>
            <person name="He G."/>
            <person name="Johnson J."/>
            <person name="Nolan M."/>
            <person name="Tritt A."/>
            <person name="Barry K.W."/>
            <person name="Grigoriev I.V."/>
            <person name="Nagy L.G."/>
            <person name="Hibbett D."/>
            <person name="Henrissat B."/>
            <person name="Matheny P.B."/>
            <person name="Labbe J."/>
            <person name="Martin F.M."/>
        </authorList>
    </citation>
    <scope>NUCLEOTIDE SEQUENCE</scope>
    <source>
        <strain evidence="1">FP105234-sp</strain>
    </source>
</reference>
<comment type="caution">
    <text evidence="1">The sequence shown here is derived from an EMBL/GenBank/DDBJ whole genome shotgun (WGS) entry which is preliminary data.</text>
</comment>
<keyword evidence="2" id="KW-1185">Reference proteome</keyword>
<gene>
    <name evidence="1" type="ORF">FA95DRAFT_1612773</name>
</gene>
<reference evidence="1" key="1">
    <citation type="submission" date="2021-02" db="EMBL/GenBank/DDBJ databases">
        <authorList>
            <consortium name="DOE Joint Genome Institute"/>
            <person name="Ahrendt S."/>
            <person name="Looney B.P."/>
            <person name="Miyauchi S."/>
            <person name="Morin E."/>
            <person name="Drula E."/>
            <person name="Courty P.E."/>
            <person name="Chicoki N."/>
            <person name="Fauchery L."/>
            <person name="Kohler A."/>
            <person name="Kuo A."/>
            <person name="Labutti K."/>
            <person name="Pangilinan J."/>
            <person name="Lipzen A."/>
            <person name="Riley R."/>
            <person name="Andreopoulos W."/>
            <person name="He G."/>
            <person name="Johnson J."/>
            <person name="Barry K.W."/>
            <person name="Grigoriev I.V."/>
            <person name="Nagy L."/>
            <person name="Hibbett D."/>
            <person name="Henrissat B."/>
            <person name="Matheny P.B."/>
            <person name="Labbe J."/>
            <person name="Martin F."/>
        </authorList>
    </citation>
    <scope>NUCLEOTIDE SEQUENCE</scope>
    <source>
        <strain evidence="1">FP105234-sp</strain>
    </source>
</reference>
<dbReference type="EMBL" id="MU276342">
    <property type="protein sequence ID" value="KAI0039190.1"/>
    <property type="molecule type" value="Genomic_DNA"/>
</dbReference>